<reference evidence="3 4" key="2">
    <citation type="submission" date="2008-10" db="EMBL/GenBank/DDBJ databases">
        <authorList>
            <person name="Fulton L."/>
            <person name="Clifton S."/>
            <person name="Fulton B."/>
            <person name="Xu J."/>
            <person name="Minx P."/>
            <person name="Pepin K.H."/>
            <person name="Johnson M."/>
            <person name="Bhonagiri V."/>
            <person name="Nash W.E."/>
            <person name="Mardis E.R."/>
            <person name="Wilson R.K."/>
        </authorList>
    </citation>
    <scope>NUCLEOTIDE SEQUENCE [LARGE SCALE GENOMIC DNA]</scope>
    <source>
        <strain evidence="3 4">ATCC 29098</strain>
    </source>
</reference>
<keyword evidence="1" id="KW-0812">Transmembrane</keyword>
<feature type="signal peptide" evidence="2">
    <location>
        <begin position="1"/>
        <end position="26"/>
    </location>
</feature>
<evidence type="ECO:0008006" key="5">
    <source>
        <dbReference type="Google" id="ProtNLM"/>
    </source>
</evidence>
<accession>B6WRX5</accession>
<organism evidence="3 4">
    <name type="scientific">Desulfovibrio piger ATCC 29098</name>
    <dbReference type="NCBI Taxonomy" id="411464"/>
    <lineage>
        <taxon>Bacteria</taxon>
        <taxon>Pseudomonadati</taxon>
        <taxon>Thermodesulfobacteriota</taxon>
        <taxon>Desulfovibrionia</taxon>
        <taxon>Desulfovibrionales</taxon>
        <taxon>Desulfovibrionaceae</taxon>
        <taxon>Desulfovibrio</taxon>
    </lineage>
</organism>
<proteinExistence type="predicted"/>
<gene>
    <name evidence="3" type="ORF">DESPIG_00818</name>
</gene>
<dbReference type="eggNOG" id="COG2373">
    <property type="taxonomic scope" value="Bacteria"/>
</dbReference>
<evidence type="ECO:0000256" key="2">
    <source>
        <dbReference type="SAM" id="SignalP"/>
    </source>
</evidence>
<dbReference type="OrthoDB" id="9795418at2"/>
<feature type="transmembrane region" description="Helical" evidence="1">
    <location>
        <begin position="194"/>
        <end position="212"/>
    </location>
</feature>
<evidence type="ECO:0000313" key="4">
    <source>
        <dbReference type="Proteomes" id="UP000003676"/>
    </source>
</evidence>
<keyword evidence="2" id="KW-0732">Signal</keyword>
<dbReference type="RefSeq" id="WP_006005030.1">
    <property type="nucleotide sequence ID" value="NZ_DS996355.1"/>
</dbReference>
<dbReference type="HOGENOM" id="CLU_083845_0_0_7"/>
<keyword evidence="1" id="KW-0472">Membrane</keyword>
<keyword evidence="1" id="KW-1133">Transmembrane helix</keyword>
<feature type="chain" id="PRO_5002852286" description="Cobalamin biosynthesis protein CbiL" evidence="2">
    <location>
        <begin position="27"/>
        <end position="216"/>
    </location>
</feature>
<evidence type="ECO:0000256" key="1">
    <source>
        <dbReference type="SAM" id="Phobius"/>
    </source>
</evidence>
<name>B6WRX5_9BACT</name>
<protein>
    <recommendedName>
        <fullName evidence="5">Cobalamin biosynthesis protein CbiL</fullName>
    </recommendedName>
</protein>
<dbReference type="AlphaFoldDB" id="B6WRX5"/>
<dbReference type="Proteomes" id="UP000003676">
    <property type="component" value="Unassembled WGS sequence"/>
</dbReference>
<sequence length="216" mass="22930">MNAYTRICAGSLCLMLLLIFAEVAQAHRVNIFAWLEGETVRVECSFRRDSPVQQGKIIVFDAQTDTELLQGRTDKKGTFVFPVPAAVRQGHGLRIRILAGEGHQNEWHMDAAEFSSLLPAGTAPISSAEEGAGSLPAKLVSDAGSGSAASAVVTGALSRKDVEAIVDAALDRHLAPLRRALAAGNGAEPSLRDIVGGLGWIMGLVGIGLYFSRRRP</sequence>
<evidence type="ECO:0000313" key="3">
    <source>
        <dbReference type="EMBL" id="EEB34133.1"/>
    </source>
</evidence>
<comment type="caution">
    <text evidence="3">The sequence shown here is derived from an EMBL/GenBank/DDBJ whole genome shotgun (WGS) entry which is preliminary data.</text>
</comment>
<dbReference type="EMBL" id="ABXU01000026">
    <property type="protein sequence ID" value="EEB34133.1"/>
    <property type="molecule type" value="Genomic_DNA"/>
</dbReference>
<reference evidence="3 4" key="1">
    <citation type="submission" date="2008-10" db="EMBL/GenBank/DDBJ databases">
        <title>Draft genome sequence of Desulvovibrio piger (ATCC 29098).</title>
        <authorList>
            <person name="Sudarsanam P."/>
            <person name="Ley R."/>
            <person name="Guruge J."/>
            <person name="Turnbaugh P.J."/>
            <person name="Mahowald M."/>
            <person name="Liep D."/>
            <person name="Gordon J."/>
        </authorList>
    </citation>
    <scope>NUCLEOTIDE SEQUENCE [LARGE SCALE GENOMIC DNA]</scope>
    <source>
        <strain evidence="3 4">ATCC 29098</strain>
    </source>
</reference>